<organism evidence="3 4">
    <name type="scientific">Rhodococcus chondri</name>
    <dbReference type="NCBI Taxonomy" id="3065941"/>
    <lineage>
        <taxon>Bacteria</taxon>
        <taxon>Bacillati</taxon>
        <taxon>Actinomycetota</taxon>
        <taxon>Actinomycetes</taxon>
        <taxon>Mycobacteriales</taxon>
        <taxon>Nocardiaceae</taxon>
        <taxon>Rhodococcus</taxon>
    </lineage>
</organism>
<keyword evidence="1 3" id="KW-0378">Hydrolase</keyword>
<dbReference type="PANTHER" id="PTHR43056">
    <property type="entry name" value="PEPTIDASE S9 PROLYL OLIGOPEPTIDASE"/>
    <property type="match status" value="1"/>
</dbReference>
<evidence type="ECO:0000256" key="1">
    <source>
        <dbReference type="ARBA" id="ARBA00022801"/>
    </source>
</evidence>
<dbReference type="SUPFAM" id="SSF53474">
    <property type="entry name" value="alpha/beta-Hydrolases"/>
    <property type="match status" value="1"/>
</dbReference>
<dbReference type="InterPro" id="IPR029058">
    <property type="entry name" value="AB_hydrolase_fold"/>
</dbReference>
<dbReference type="SMART" id="SM00939">
    <property type="entry name" value="PepX_C"/>
    <property type="match status" value="1"/>
</dbReference>
<dbReference type="InterPro" id="IPR005674">
    <property type="entry name" value="CocE/Ser_esterase"/>
</dbReference>
<dbReference type="PANTHER" id="PTHR43056:SF10">
    <property type="entry name" value="COCE_NOND FAMILY, PUTATIVE (AFU_ORTHOLOGUE AFUA_7G00600)-RELATED"/>
    <property type="match status" value="1"/>
</dbReference>
<dbReference type="Gene3D" id="3.40.50.1820">
    <property type="entry name" value="alpha/beta hydrolase"/>
    <property type="match status" value="1"/>
</dbReference>
<dbReference type="InterPro" id="IPR008979">
    <property type="entry name" value="Galactose-bd-like_sf"/>
</dbReference>
<sequence length="678" mass="76247">MTSFPHDVRVIENTFITMPDGCRLSARIWLPEGAENNPVPAVLEYIPYRHRDATRARDELDHPYIAGHGYACIRVDLRGSGNSDGVLEDEYLPAEQDDACTVIDWLSRQPWCDGNVGMMGISWGGFNSLHVAAKRPPALKAIISASATDDLYVDNMHYMGGCLLSDNLSEATVMFAFNSMAPDPEIVGDRWRDMWLERLRGSGLWVEKWLEHQHRDDYWKRASINENYADVACPVFAVGGWADGYTNAIFRLMEHLDVPRKGLIGPWGHKYPHLGVPGPAIGFLQEVVRWWDHWLKGIDNGIMDEPMVRMWRQDSVPPNPRYPERPGRWIGEPSWPSPHIENREYTLTRYGLDHETDPAAIERRELAVCSPLSLGMSAGKWASYAATPDLPSDQREEDGGALVFETETLAEPLEVVGLPDLDIEVSADKPVATIAARLSDVAPDGQATRVTYGLLNLTHRDGSSDPQPLEPGRKYRVRVKLNGMAQEFPAGHRIRLSLSTSYFPLVWPAPEAATLTVTTGESCLTLPVRPRRDTEDAALLEFGEPEGAQPPSVTQLDTGEHHWRTTRDLETAVTTLEIKDDQGEFVIDDTGTAMRRATTEWFSFRGNDADSARGETQTVRYLGRDDWQTEVETRTVLTSTPEEFVVTAQLDAYEIHDVHGKRRVYSENWNRGIPRRLV</sequence>
<keyword evidence="4" id="KW-1185">Reference proteome</keyword>
<evidence type="ECO:0000313" key="3">
    <source>
        <dbReference type="EMBL" id="MEE2031812.1"/>
    </source>
</evidence>
<dbReference type="InterPro" id="IPR013736">
    <property type="entry name" value="Xaa-Pro_dipept_C"/>
</dbReference>
<comment type="caution">
    <text evidence="3">The sequence shown here is derived from an EMBL/GenBank/DDBJ whole genome shotgun (WGS) entry which is preliminary data.</text>
</comment>
<dbReference type="NCBIfam" id="TIGR00976">
    <property type="entry name" value="CocE_NonD"/>
    <property type="match status" value="1"/>
</dbReference>
<dbReference type="InterPro" id="IPR000383">
    <property type="entry name" value="Xaa-Pro-like_dom"/>
</dbReference>
<reference evidence="3 4" key="1">
    <citation type="submission" date="2023-08" db="EMBL/GenBank/DDBJ databases">
        <authorList>
            <person name="Girao M."/>
            <person name="Carvalho M.F."/>
        </authorList>
    </citation>
    <scope>NUCLEOTIDE SEQUENCE [LARGE SCALE GENOMIC DNA]</scope>
    <source>
        <strain evidence="3 4">CC-R104</strain>
    </source>
</reference>
<accession>A0ABU7JR67</accession>
<protein>
    <submittedName>
        <fullName evidence="3">CocE/NonD family hydrolase</fullName>
    </submittedName>
</protein>
<name>A0ABU7JR67_9NOCA</name>
<dbReference type="SUPFAM" id="SSF49785">
    <property type="entry name" value="Galactose-binding domain-like"/>
    <property type="match status" value="1"/>
</dbReference>
<dbReference type="Pfam" id="PF02129">
    <property type="entry name" value="Peptidase_S15"/>
    <property type="match status" value="1"/>
</dbReference>
<feature type="domain" description="Xaa-Pro dipeptidyl-peptidase C-terminal" evidence="2">
    <location>
        <begin position="288"/>
        <end position="548"/>
    </location>
</feature>
<dbReference type="Pfam" id="PF08530">
    <property type="entry name" value="PepX_C"/>
    <property type="match status" value="1"/>
</dbReference>
<evidence type="ECO:0000259" key="2">
    <source>
        <dbReference type="SMART" id="SM00939"/>
    </source>
</evidence>
<proteinExistence type="predicted"/>
<dbReference type="InterPro" id="IPR050585">
    <property type="entry name" value="Xaa-Pro_dipeptidyl-ppase/CocE"/>
</dbReference>
<dbReference type="GO" id="GO:0016787">
    <property type="term" value="F:hydrolase activity"/>
    <property type="evidence" value="ECO:0007669"/>
    <property type="project" value="UniProtKB-KW"/>
</dbReference>
<dbReference type="Gene3D" id="2.60.120.260">
    <property type="entry name" value="Galactose-binding domain-like"/>
    <property type="match status" value="1"/>
</dbReference>
<evidence type="ECO:0000313" key="4">
    <source>
        <dbReference type="Proteomes" id="UP001331936"/>
    </source>
</evidence>
<gene>
    <name evidence="3" type="ORF">Q8814_06745</name>
</gene>
<dbReference type="EMBL" id="JAUZMZ010000025">
    <property type="protein sequence ID" value="MEE2031812.1"/>
    <property type="molecule type" value="Genomic_DNA"/>
</dbReference>
<dbReference type="Proteomes" id="UP001331936">
    <property type="component" value="Unassembled WGS sequence"/>
</dbReference>